<dbReference type="GO" id="GO:0006355">
    <property type="term" value="P:regulation of DNA-templated transcription"/>
    <property type="evidence" value="ECO:0007669"/>
    <property type="project" value="InterPro"/>
</dbReference>
<name>A0A7W5DN90_9PORP</name>
<keyword evidence="6" id="KW-1185">Reference proteome</keyword>
<evidence type="ECO:0000313" key="6">
    <source>
        <dbReference type="Proteomes" id="UP000544222"/>
    </source>
</evidence>
<keyword evidence="1" id="KW-0805">Transcription regulation</keyword>
<dbReference type="Proteomes" id="UP000544222">
    <property type="component" value="Unassembled WGS sequence"/>
</dbReference>
<accession>A0A7W5DN90</accession>
<keyword evidence="3" id="KW-0804">Transcription</keyword>
<dbReference type="PANTHER" id="PTHR44688">
    <property type="entry name" value="DNA-BINDING TRANSCRIPTIONAL ACTIVATOR DEVR_DOSR"/>
    <property type="match status" value="1"/>
</dbReference>
<gene>
    <name evidence="5" type="ORF">FHX64_000220</name>
</gene>
<evidence type="ECO:0000259" key="4">
    <source>
        <dbReference type="PROSITE" id="PS50043"/>
    </source>
</evidence>
<evidence type="ECO:0000256" key="1">
    <source>
        <dbReference type="ARBA" id="ARBA00023015"/>
    </source>
</evidence>
<dbReference type="Gene3D" id="1.10.10.10">
    <property type="entry name" value="Winged helix-like DNA-binding domain superfamily/Winged helix DNA-binding domain"/>
    <property type="match status" value="1"/>
</dbReference>
<reference evidence="5 6" key="1">
    <citation type="submission" date="2020-08" db="EMBL/GenBank/DDBJ databases">
        <title>Genomic Encyclopedia of Type Strains, Phase IV (KMG-IV): sequencing the most valuable type-strain genomes for metagenomic binning, comparative biology and taxonomic classification.</title>
        <authorList>
            <person name="Goeker M."/>
        </authorList>
    </citation>
    <scope>NUCLEOTIDE SEQUENCE [LARGE SCALE GENOMIC DNA]</scope>
    <source>
        <strain evidence="5 6">DSM 27471</strain>
    </source>
</reference>
<feature type="domain" description="HTH luxR-type" evidence="4">
    <location>
        <begin position="125"/>
        <end position="190"/>
    </location>
</feature>
<organism evidence="5 6">
    <name type="scientific">Microbacter margulisiae</name>
    <dbReference type="NCBI Taxonomy" id="1350067"/>
    <lineage>
        <taxon>Bacteria</taxon>
        <taxon>Pseudomonadati</taxon>
        <taxon>Bacteroidota</taxon>
        <taxon>Bacteroidia</taxon>
        <taxon>Bacteroidales</taxon>
        <taxon>Porphyromonadaceae</taxon>
        <taxon>Microbacter</taxon>
    </lineage>
</organism>
<dbReference type="EMBL" id="JACHYB010000001">
    <property type="protein sequence ID" value="MBB3186057.1"/>
    <property type="molecule type" value="Genomic_DNA"/>
</dbReference>
<dbReference type="PRINTS" id="PR00038">
    <property type="entry name" value="HTHLUXR"/>
</dbReference>
<dbReference type="RefSeq" id="WP_246392259.1">
    <property type="nucleotide sequence ID" value="NZ_JACHYB010000001.1"/>
</dbReference>
<protein>
    <submittedName>
        <fullName evidence="5">DNA-binding NarL/FixJ family response regulator</fullName>
    </submittedName>
</protein>
<evidence type="ECO:0000313" key="5">
    <source>
        <dbReference type="EMBL" id="MBB3186057.1"/>
    </source>
</evidence>
<dbReference type="PROSITE" id="PS50043">
    <property type="entry name" value="HTH_LUXR_2"/>
    <property type="match status" value="1"/>
</dbReference>
<dbReference type="InterPro" id="IPR016032">
    <property type="entry name" value="Sig_transdc_resp-reg_C-effctor"/>
</dbReference>
<evidence type="ECO:0000256" key="2">
    <source>
        <dbReference type="ARBA" id="ARBA00023125"/>
    </source>
</evidence>
<sequence length="207" mass="23427">MMNEMLKIVIAEPSELIRKGLVALLKQIPKLKLQIIESSNIEELPFMLKNHSVDLLFINPAYYGFDAGKKLRNGTQSSHIKMIALVYHPVDDTLTGLYDDSFSLYDTTQKLERLITAFQKTEEPAAATHQPLSTREQEVIACIVKGMTNKEMAEKLFVSSHTIITHRRNIAKKLQIHSTAGLTIYAIVNKLVRLEDISTEQNSAEFK</sequence>
<dbReference type="InterPro" id="IPR036388">
    <property type="entry name" value="WH-like_DNA-bd_sf"/>
</dbReference>
<dbReference type="InterPro" id="IPR011006">
    <property type="entry name" value="CheY-like_superfamily"/>
</dbReference>
<comment type="caution">
    <text evidence="5">The sequence shown here is derived from an EMBL/GenBank/DDBJ whole genome shotgun (WGS) entry which is preliminary data.</text>
</comment>
<dbReference type="SUPFAM" id="SSF46894">
    <property type="entry name" value="C-terminal effector domain of the bipartite response regulators"/>
    <property type="match status" value="1"/>
</dbReference>
<dbReference type="GO" id="GO:0003677">
    <property type="term" value="F:DNA binding"/>
    <property type="evidence" value="ECO:0007669"/>
    <property type="project" value="UniProtKB-KW"/>
</dbReference>
<evidence type="ECO:0000256" key="3">
    <source>
        <dbReference type="ARBA" id="ARBA00023163"/>
    </source>
</evidence>
<dbReference type="CDD" id="cd06170">
    <property type="entry name" value="LuxR_C_like"/>
    <property type="match status" value="1"/>
</dbReference>
<dbReference type="PANTHER" id="PTHR44688:SF16">
    <property type="entry name" value="DNA-BINDING TRANSCRIPTIONAL ACTIVATOR DEVR_DOSR"/>
    <property type="match status" value="1"/>
</dbReference>
<dbReference type="InterPro" id="IPR000792">
    <property type="entry name" value="Tscrpt_reg_LuxR_C"/>
</dbReference>
<keyword evidence="2 5" id="KW-0238">DNA-binding</keyword>
<dbReference type="SUPFAM" id="SSF52172">
    <property type="entry name" value="CheY-like"/>
    <property type="match status" value="1"/>
</dbReference>
<proteinExistence type="predicted"/>
<dbReference type="Pfam" id="PF00196">
    <property type="entry name" value="GerE"/>
    <property type="match status" value="1"/>
</dbReference>
<dbReference type="AlphaFoldDB" id="A0A7W5DN90"/>
<dbReference type="SMART" id="SM00421">
    <property type="entry name" value="HTH_LUXR"/>
    <property type="match status" value="1"/>
</dbReference>